<dbReference type="EMBL" id="CM042883">
    <property type="protein sequence ID" value="KAI4376901.1"/>
    <property type="molecule type" value="Genomic_DNA"/>
</dbReference>
<protein>
    <submittedName>
        <fullName evidence="1">Uncharacterized protein</fullName>
    </submittedName>
</protein>
<sequence length="159" mass="18438">MGDMLKLHQYQVLLSMRKCVFRASSAISRSSRSGLFCLIFCINTCCSSVKLADWENKRENAHHMLLTEEAEMKQHGCLWDNVNRQGNKLFYRWMSRKRPENLEPAVGKWVSYLNPERELDSVVGRCPTPCAPRSVYLYDNVGSGKTMLMDMFHNLLWAL</sequence>
<comment type="caution">
    <text evidence="1">The sequence shown here is derived from an EMBL/GenBank/DDBJ whole genome shotgun (WGS) entry which is preliminary data.</text>
</comment>
<proteinExistence type="predicted"/>
<gene>
    <name evidence="1" type="ORF">MLD38_014608</name>
</gene>
<accession>A0ACB9RF76</accession>
<name>A0ACB9RF76_9MYRT</name>
<keyword evidence="2" id="KW-1185">Reference proteome</keyword>
<organism evidence="1 2">
    <name type="scientific">Melastoma candidum</name>
    <dbReference type="NCBI Taxonomy" id="119954"/>
    <lineage>
        <taxon>Eukaryota</taxon>
        <taxon>Viridiplantae</taxon>
        <taxon>Streptophyta</taxon>
        <taxon>Embryophyta</taxon>
        <taxon>Tracheophyta</taxon>
        <taxon>Spermatophyta</taxon>
        <taxon>Magnoliopsida</taxon>
        <taxon>eudicotyledons</taxon>
        <taxon>Gunneridae</taxon>
        <taxon>Pentapetalae</taxon>
        <taxon>rosids</taxon>
        <taxon>malvids</taxon>
        <taxon>Myrtales</taxon>
        <taxon>Melastomataceae</taxon>
        <taxon>Melastomatoideae</taxon>
        <taxon>Melastomateae</taxon>
        <taxon>Melastoma</taxon>
    </lineage>
</organism>
<dbReference type="Proteomes" id="UP001057402">
    <property type="component" value="Chromosome 4"/>
</dbReference>
<evidence type="ECO:0000313" key="1">
    <source>
        <dbReference type="EMBL" id="KAI4376901.1"/>
    </source>
</evidence>
<evidence type="ECO:0000313" key="2">
    <source>
        <dbReference type="Proteomes" id="UP001057402"/>
    </source>
</evidence>
<reference evidence="2" key="1">
    <citation type="journal article" date="2023" name="Front. Plant Sci.">
        <title>Chromosomal-level genome assembly of Melastoma candidum provides insights into trichome evolution.</title>
        <authorList>
            <person name="Zhong Y."/>
            <person name="Wu W."/>
            <person name="Sun C."/>
            <person name="Zou P."/>
            <person name="Liu Y."/>
            <person name="Dai S."/>
            <person name="Zhou R."/>
        </authorList>
    </citation>
    <scope>NUCLEOTIDE SEQUENCE [LARGE SCALE GENOMIC DNA]</scope>
</reference>